<evidence type="ECO:0000313" key="9">
    <source>
        <dbReference type="EMBL" id="HIZ91033.1"/>
    </source>
</evidence>
<proteinExistence type="inferred from homology"/>
<evidence type="ECO:0000256" key="3">
    <source>
        <dbReference type="ARBA" id="ARBA00022448"/>
    </source>
</evidence>
<sequence>MKQLYLIMTASALLTAVSGRAQDNPLLDAYRAQVEAYSPDLRTAEYAASASGEARQSARADFFPKLSGGANFNYTGHPLRKDIALPGTDDVYTFEGRNTKYGASVSLAQPLYAGGALRAGYDKAQAEDEMARQEIRRVTNDLRHEADVRYWSHVAQCELVSVADGYRQSVGRLVEVVRQRVEAEYTDRNDLLMAEVRLNDADYQVQRARNDAEVARLSLNALAGIPSDQHIATDTLVVPLTVVQPLTDEVDDLLMRRPEMGMAEGNVRVQQSAARLANARYLPTLSIGVDGSYSSPGYDFRADLDPNYAIYAKLSVPIFEWGKRRRTKNMGRYQVDIARERRVQVGDDLRLEVETAQCNYAQAVEQVRLTESSLHKAAESEELAMDKYREGSISIVEVINAQLFHLEARQNHIRSKLNACVAKSALQRACGE</sequence>
<dbReference type="InterPro" id="IPR003423">
    <property type="entry name" value="OMP_efflux"/>
</dbReference>
<organism evidence="9 10">
    <name type="scientific">Candidatus Bacteroides merdavium</name>
    <dbReference type="NCBI Taxonomy" id="2838472"/>
    <lineage>
        <taxon>Bacteria</taxon>
        <taxon>Pseudomonadati</taxon>
        <taxon>Bacteroidota</taxon>
        <taxon>Bacteroidia</taxon>
        <taxon>Bacteroidales</taxon>
        <taxon>Bacteroidaceae</taxon>
        <taxon>Bacteroides</taxon>
    </lineage>
</organism>
<accession>A0A9D2GVY4</accession>
<evidence type="ECO:0000313" key="10">
    <source>
        <dbReference type="Proteomes" id="UP000824108"/>
    </source>
</evidence>
<dbReference type="PANTHER" id="PTHR30026">
    <property type="entry name" value="OUTER MEMBRANE PROTEIN TOLC"/>
    <property type="match status" value="1"/>
</dbReference>
<evidence type="ECO:0000256" key="6">
    <source>
        <dbReference type="ARBA" id="ARBA00023136"/>
    </source>
</evidence>
<name>A0A9D2GVY4_9BACE</name>
<comment type="similarity">
    <text evidence="2">Belongs to the outer membrane factor (OMF) (TC 1.B.17) family.</text>
</comment>
<evidence type="ECO:0000256" key="4">
    <source>
        <dbReference type="ARBA" id="ARBA00022452"/>
    </source>
</evidence>
<reference evidence="9" key="2">
    <citation type="submission" date="2021-04" db="EMBL/GenBank/DDBJ databases">
        <authorList>
            <person name="Gilroy R."/>
        </authorList>
    </citation>
    <scope>NUCLEOTIDE SEQUENCE</scope>
    <source>
        <strain evidence="9">CHK118-2852</strain>
    </source>
</reference>
<comment type="subcellular location">
    <subcellularLocation>
        <location evidence="1">Cell outer membrane</location>
    </subcellularLocation>
</comment>
<dbReference type="Gene3D" id="1.20.1600.10">
    <property type="entry name" value="Outer membrane efflux proteins (OEP)"/>
    <property type="match status" value="1"/>
</dbReference>
<gene>
    <name evidence="9" type="ORF">H9807_02755</name>
</gene>
<dbReference type="GO" id="GO:0009279">
    <property type="term" value="C:cell outer membrane"/>
    <property type="evidence" value="ECO:0007669"/>
    <property type="project" value="UniProtKB-SubCell"/>
</dbReference>
<dbReference type="SUPFAM" id="SSF56954">
    <property type="entry name" value="Outer membrane efflux proteins (OEP)"/>
    <property type="match status" value="1"/>
</dbReference>
<evidence type="ECO:0000256" key="8">
    <source>
        <dbReference type="SAM" id="SignalP"/>
    </source>
</evidence>
<dbReference type="GO" id="GO:0015288">
    <property type="term" value="F:porin activity"/>
    <property type="evidence" value="ECO:0007669"/>
    <property type="project" value="TreeGrafter"/>
</dbReference>
<evidence type="ECO:0000256" key="1">
    <source>
        <dbReference type="ARBA" id="ARBA00004442"/>
    </source>
</evidence>
<dbReference type="Pfam" id="PF02321">
    <property type="entry name" value="OEP"/>
    <property type="match status" value="2"/>
</dbReference>
<evidence type="ECO:0000256" key="5">
    <source>
        <dbReference type="ARBA" id="ARBA00022692"/>
    </source>
</evidence>
<feature type="signal peptide" evidence="8">
    <location>
        <begin position="1"/>
        <end position="21"/>
    </location>
</feature>
<keyword evidence="7" id="KW-0998">Cell outer membrane</keyword>
<keyword evidence="4" id="KW-1134">Transmembrane beta strand</keyword>
<dbReference type="GO" id="GO:0015562">
    <property type="term" value="F:efflux transmembrane transporter activity"/>
    <property type="evidence" value="ECO:0007669"/>
    <property type="project" value="InterPro"/>
</dbReference>
<dbReference type="EMBL" id="DXAV01000023">
    <property type="protein sequence ID" value="HIZ91033.1"/>
    <property type="molecule type" value="Genomic_DNA"/>
</dbReference>
<dbReference type="PANTHER" id="PTHR30026:SF20">
    <property type="entry name" value="OUTER MEMBRANE PROTEIN TOLC"/>
    <property type="match status" value="1"/>
</dbReference>
<dbReference type="GO" id="GO:1990281">
    <property type="term" value="C:efflux pump complex"/>
    <property type="evidence" value="ECO:0007669"/>
    <property type="project" value="TreeGrafter"/>
</dbReference>
<keyword evidence="3" id="KW-0813">Transport</keyword>
<evidence type="ECO:0000256" key="7">
    <source>
        <dbReference type="ARBA" id="ARBA00023237"/>
    </source>
</evidence>
<dbReference type="Proteomes" id="UP000824108">
    <property type="component" value="Unassembled WGS sequence"/>
</dbReference>
<keyword evidence="8" id="KW-0732">Signal</keyword>
<keyword evidence="6" id="KW-0472">Membrane</keyword>
<evidence type="ECO:0000256" key="2">
    <source>
        <dbReference type="ARBA" id="ARBA00007613"/>
    </source>
</evidence>
<reference evidence="9" key="1">
    <citation type="journal article" date="2021" name="PeerJ">
        <title>Extensive microbial diversity within the chicken gut microbiome revealed by metagenomics and culture.</title>
        <authorList>
            <person name="Gilroy R."/>
            <person name="Ravi A."/>
            <person name="Getino M."/>
            <person name="Pursley I."/>
            <person name="Horton D.L."/>
            <person name="Alikhan N.F."/>
            <person name="Baker D."/>
            <person name="Gharbi K."/>
            <person name="Hall N."/>
            <person name="Watson M."/>
            <person name="Adriaenssens E.M."/>
            <person name="Foster-Nyarko E."/>
            <person name="Jarju S."/>
            <person name="Secka A."/>
            <person name="Antonio M."/>
            <person name="Oren A."/>
            <person name="Chaudhuri R.R."/>
            <person name="La Ragione R."/>
            <person name="Hildebrand F."/>
            <person name="Pallen M.J."/>
        </authorList>
    </citation>
    <scope>NUCLEOTIDE SEQUENCE</scope>
    <source>
        <strain evidence="9">CHK118-2852</strain>
    </source>
</reference>
<keyword evidence="5" id="KW-0812">Transmembrane</keyword>
<protein>
    <submittedName>
        <fullName evidence="9">TolC family protein</fullName>
    </submittedName>
</protein>
<dbReference type="AlphaFoldDB" id="A0A9D2GVY4"/>
<comment type="caution">
    <text evidence="9">The sequence shown here is derived from an EMBL/GenBank/DDBJ whole genome shotgun (WGS) entry which is preliminary data.</text>
</comment>
<feature type="chain" id="PRO_5039128076" evidence="8">
    <location>
        <begin position="22"/>
        <end position="432"/>
    </location>
</feature>
<dbReference type="InterPro" id="IPR051906">
    <property type="entry name" value="TolC-like"/>
</dbReference>